<evidence type="ECO:0000256" key="1">
    <source>
        <dbReference type="ARBA" id="ARBA00023015"/>
    </source>
</evidence>
<proteinExistence type="predicted"/>
<dbReference type="Pfam" id="PF12833">
    <property type="entry name" value="HTH_18"/>
    <property type="match status" value="1"/>
</dbReference>
<keyword evidence="7" id="KW-1185">Reference proteome</keyword>
<dbReference type="RefSeq" id="WP_176255421.1">
    <property type="nucleotide sequence ID" value="NZ_BAABXL010000001.1"/>
</dbReference>
<keyword evidence="1" id="KW-0805">Transcription regulation</keyword>
<evidence type="ECO:0000313" key="6">
    <source>
        <dbReference type="EMBL" id="GAA6270099.1"/>
    </source>
</evidence>
<organism evidence="6 7">
    <name type="scientific">Enterocloster alcoholdehydrogenati</name>
    <dbReference type="NCBI Taxonomy" id="2547410"/>
    <lineage>
        <taxon>Bacteria</taxon>
        <taxon>Bacillati</taxon>
        <taxon>Bacillota</taxon>
        <taxon>Clostridia</taxon>
        <taxon>Lachnospirales</taxon>
        <taxon>Lachnospiraceae</taxon>
        <taxon>Enterocloster</taxon>
    </lineage>
</organism>
<comment type="caution">
    <text evidence="6">The sequence shown here is derived from an EMBL/GenBank/DDBJ whole genome shotgun (WGS) entry which is preliminary data.</text>
</comment>
<dbReference type="SUPFAM" id="SSF46689">
    <property type="entry name" value="Homeodomain-like"/>
    <property type="match status" value="2"/>
</dbReference>
<evidence type="ECO:0000256" key="2">
    <source>
        <dbReference type="ARBA" id="ARBA00023125"/>
    </source>
</evidence>
<evidence type="ECO:0000256" key="3">
    <source>
        <dbReference type="ARBA" id="ARBA00023163"/>
    </source>
</evidence>
<keyword evidence="2" id="KW-0238">DNA-binding</keyword>
<feature type="region of interest" description="Disordered" evidence="4">
    <location>
        <begin position="1"/>
        <end position="26"/>
    </location>
</feature>
<feature type="compositionally biased region" description="Polar residues" evidence="4">
    <location>
        <begin position="15"/>
        <end position="25"/>
    </location>
</feature>
<dbReference type="SMART" id="SM00342">
    <property type="entry name" value="HTH_ARAC"/>
    <property type="match status" value="1"/>
</dbReference>
<sequence length="443" mass="51734">MNHFQESSVIPPEQFDQTQPSSSQIRIPPQESIACDPFDQLRLIKSIHVISHLPVQVFDHSMNLRHSYVSDRVWLLPYDFRKYCGNAPVDSFLFSGILEEVFIRYPYPDGTLIIGPLSTVKLTPETIQTRVQKLISNKKVHSQMMQYLSLLPVFSLGDVRDFLIHLNFLFHNDAKCPYSHKLHELVDKNRISLETEKLTNSSLRMFQSDYYTYTYENRLLDLVQKGDTKQLRQLLSGTSSSVVPSNASTPIRSEKNYTIIVLEKLSEYAIQQGHEVSEIYQLRDFYIRKLEEKRELLDVLYIRDCAIIHFTELMHNFINAGYSPLVKAVIQYISLNLYGPLKVRDIVREFYMSESSLRSKFKKETGLNVIEYIHKRKINESKLLLRSGLAPIDVSTALNYYDYAHFQRTFKKYVGCSPKDFQKNNSINLWEPQHKREQPDLSK</sequence>
<keyword evidence="3" id="KW-0804">Transcription</keyword>
<evidence type="ECO:0000259" key="5">
    <source>
        <dbReference type="PROSITE" id="PS01124"/>
    </source>
</evidence>
<dbReference type="PROSITE" id="PS01124">
    <property type="entry name" value="HTH_ARAC_FAMILY_2"/>
    <property type="match status" value="1"/>
</dbReference>
<dbReference type="PANTHER" id="PTHR43280">
    <property type="entry name" value="ARAC-FAMILY TRANSCRIPTIONAL REGULATOR"/>
    <property type="match status" value="1"/>
</dbReference>
<dbReference type="NCBIfam" id="TIGR04094">
    <property type="entry name" value="adjacent_YSIRK"/>
    <property type="match status" value="1"/>
</dbReference>
<dbReference type="Gene3D" id="1.10.10.60">
    <property type="entry name" value="Homeodomain-like"/>
    <property type="match status" value="2"/>
</dbReference>
<evidence type="ECO:0000256" key="4">
    <source>
        <dbReference type="SAM" id="MobiDB-lite"/>
    </source>
</evidence>
<feature type="domain" description="HTH araC/xylS-type" evidence="5">
    <location>
        <begin position="327"/>
        <end position="424"/>
    </location>
</feature>
<dbReference type="InterPro" id="IPR009057">
    <property type="entry name" value="Homeodomain-like_sf"/>
</dbReference>
<dbReference type="InterPro" id="IPR018060">
    <property type="entry name" value="HTH_AraC"/>
</dbReference>
<dbReference type="Proteomes" id="UP001600894">
    <property type="component" value="Unassembled WGS sequence"/>
</dbReference>
<dbReference type="InterPro" id="IPR024022">
    <property type="entry name" value="Tscrpt_reg_HTH_surface_antigen"/>
</dbReference>
<protein>
    <recommendedName>
        <fullName evidence="5">HTH araC/xylS-type domain-containing protein</fullName>
    </recommendedName>
</protein>
<dbReference type="PANTHER" id="PTHR43280:SF34">
    <property type="entry name" value="ARAC-FAMILY TRANSCRIPTIONAL REGULATOR"/>
    <property type="match status" value="1"/>
</dbReference>
<accession>A0ABQ0B1F0</accession>
<dbReference type="EMBL" id="BAABXL010000001">
    <property type="protein sequence ID" value="GAA6270099.1"/>
    <property type="molecule type" value="Genomic_DNA"/>
</dbReference>
<evidence type="ECO:0000313" key="7">
    <source>
        <dbReference type="Proteomes" id="UP001600894"/>
    </source>
</evidence>
<reference evidence="6 7" key="1">
    <citation type="submission" date="2024-04" db="EMBL/GenBank/DDBJ databases">
        <title>Defined microbial consortia suppress multidrug-resistant proinflammatory Enterobacteriaceae via ecological control.</title>
        <authorList>
            <person name="Furuichi M."/>
            <person name="Kawaguchi T."/>
            <person name="Pust M."/>
            <person name="Yasuma K."/>
            <person name="Plichta D."/>
            <person name="Hasegawa N."/>
            <person name="Ohya T."/>
            <person name="Bhattarai S."/>
            <person name="Sasajima S."/>
            <person name="Aoto Y."/>
            <person name="Tuganbaev T."/>
            <person name="Yaginuma M."/>
            <person name="Ueda M."/>
            <person name="Okahashi N."/>
            <person name="Amafuji K."/>
            <person name="Kiridooshi Y."/>
            <person name="Sugita K."/>
            <person name="Strazar M."/>
            <person name="Skelly A."/>
            <person name="Suda W."/>
            <person name="Hattori M."/>
            <person name="Nakamoto N."/>
            <person name="Caballero S."/>
            <person name="Norman J."/>
            <person name="Olle B."/>
            <person name="Tanoue T."/>
            <person name="Arita M."/>
            <person name="Bucci V."/>
            <person name="Atarashi K."/>
            <person name="Xavier R."/>
            <person name="Honda K."/>
        </authorList>
    </citation>
    <scope>NUCLEOTIDE SEQUENCE [LARGE SCALE GENOMIC DNA]</scope>
    <source>
        <strain evidence="7">f13</strain>
    </source>
</reference>
<gene>
    <name evidence="6" type="ORF">F130042H8_31590</name>
</gene>
<name>A0ABQ0B1F0_9FIRM</name>